<comment type="caution">
    <text evidence="1">The sequence shown here is derived from an EMBL/GenBank/DDBJ whole genome shotgun (WGS) entry which is preliminary data.</text>
</comment>
<gene>
    <name evidence="1" type="ORF">E2C01_008769</name>
</gene>
<dbReference type="AlphaFoldDB" id="A0A5B7D5L3"/>
<name>A0A5B7D5L3_PORTR</name>
<reference evidence="1 2" key="1">
    <citation type="submission" date="2019-05" db="EMBL/GenBank/DDBJ databases">
        <title>Another draft genome of Portunus trituberculatus and its Hox gene families provides insights of decapod evolution.</title>
        <authorList>
            <person name="Jeong J.-H."/>
            <person name="Song I."/>
            <person name="Kim S."/>
            <person name="Choi T."/>
            <person name="Kim D."/>
            <person name="Ryu S."/>
            <person name="Kim W."/>
        </authorList>
    </citation>
    <scope>NUCLEOTIDE SEQUENCE [LARGE SCALE GENOMIC DNA]</scope>
    <source>
        <tissue evidence="1">Muscle</tissue>
    </source>
</reference>
<sequence length="100" mass="11037">MNIPRHSATFKDKNFCTQANLGGSGLVDKVVSVGSGSRPRVDSNPTTYRFETNATCRLLHVSQSQYTQLSTFHIAQKNHIILGRLVVSQLSQHAQAILEL</sequence>
<proteinExistence type="predicted"/>
<protein>
    <submittedName>
        <fullName evidence="1">Uncharacterized protein</fullName>
    </submittedName>
</protein>
<evidence type="ECO:0000313" key="1">
    <source>
        <dbReference type="EMBL" id="MPC15963.1"/>
    </source>
</evidence>
<accession>A0A5B7D5L3</accession>
<keyword evidence="2" id="KW-1185">Reference proteome</keyword>
<dbReference type="EMBL" id="VSRR010000467">
    <property type="protein sequence ID" value="MPC15963.1"/>
    <property type="molecule type" value="Genomic_DNA"/>
</dbReference>
<dbReference type="Proteomes" id="UP000324222">
    <property type="component" value="Unassembled WGS sequence"/>
</dbReference>
<evidence type="ECO:0000313" key="2">
    <source>
        <dbReference type="Proteomes" id="UP000324222"/>
    </source>
</evidence>
<organism evidence="1 2">
    <name type="scientific">Portunus trituberculatus</name>
    <name type="common">Swimming crab</name>
    <name type="synonym">Neptunus trituberculatus</name>
    <dbReference type="NCBI Taxonomy" id="210409"/>
    <lineage>
        <taxon>Eukaryota</taxon>
        <taxon>Metazoa</taxon>
        <taxon>Ecdysozoa</taxon>
        <taxon>Arthropoda</taxon>
        <taxon>Crustacea</taxon>
        <taxon>Multicrustacea</taxon>
        <taxon>Malacostraca</taxon>
        <taxon>Eumalacostraca</taxon>
        <taxon>Eucarida</taxon>
        <taxon>Decapoda</taxon>
        <taxon>Pleocyemata</taxon>
        <taxon>Brachyura</taxon>
        <taxon>Eubrachyura</taxon>
        <taxon>Portunoidea</taxon>
        <taxon>Portunidae</taxon>
        <taxon>Portuninae</taxon>
        <taxon>Portunus</taxon>
    </lineage>
</organism>